<protein>
    <submittedName>
        <fullName evidence="1">Uncharacterized protein</fullName>
    </submittedName>
</protein>
<organism evidence="1 2">
    <name type="scientific">Acetivibrio mesophilus</name>
    <dbReference type="NCBI Taxonomy" id="2487273"/>
    <lineage>
        <taxon>Bacteria</taxon>
        <taxon>Bacillati</taxon>
        <taxon>Bacillota</taxon>
        <taxon>Clostridia</taxon>
        <taxon>Eubacteriales</taxon>
        <taxon>Oscillospiraceae</taxon>
        <taxon>Acetivibrio</taxon>
    </lineage>
</organism>
<dbReference type="OrthoDB" id="2085473at2"/>
<keyword evidence="2" id="KW-1185">Reference proteome</keyword>
<sequence length="105" mass="12664">MEKRQVWFAISEKTYYEMRSFAEKNNLPKVRSKFLMYVFYNFKGKELKTDYSYSHANRKMICAKLSDSEIEYISELEKRYGRNSSSLARDMLYTFLQCETDKISD</sequence>
<gene>
    <name evidence="1" type="ORF">EFD62_16100</name>
</gene>
<comment type="caution">
    <text evidence="1">The sequence shown here is derived from an EMBL/GenBank/DDBJ whole genome shotgun (WGS) entry which is preliminary data.</text>
</comment>
<dbReference type="RefSeq" id="WP_128706484.1">
    <property type="nucleotide sequence ID" value="NZ_RLII01000039.1"/>
</dbReference>
<name>A0A4Q0I231_9FIRM</name>
<dbReference type="AlphaFoldDB" id="A0A4Q0I231"/>
<accession>A0A4Q0I231</accession>
<reference evidence="2" key="1">
    <citation type="submission" date="2018-11" db="EMBL/GenBank/DDBJ databases">
        <title>Genome sequencing of a novel mesophilic and cellulolytic organism within the genus Hungateiclostridium.</title>
        <authorList>
            <person name="Rettenmaier R."/>
            <person name="Liebl W."/>
            <person name="Zverlov V."/>
        </authorList>
    </citation>
    <scope>NUCLEOTIDE SEQUENCE [LARGE SCALE GENOMIC DNA]</scope>
    <source>
        <strain evidence="2">N2K1</strain>
    </source>
</reference>
<proteinExistence type="predicted"/>
<dbReference type="EMBL" id="RLII01000039">
    <property type="protein sequence ID" value="RXE57735.1"/>
    <property type="molecule type" value="Genomic_DNA"/>
</dbReference>
<evidence type="ECO:0000313" key="2">
    <source>
        <dbReference type="Proteomes" id="UP000289166"/>
    </source>
</evidence>
<dbReference type="Proteomes" id="UP000289166">
    <property type="component" value="Unassembled WGS sequence"/>
</dbReference>
<evidence type="ECO:0000313" key="1">
    <source>
        <dbReference type="EMBL" id="RXE57735.1"/>
    </source>
</evidence>